<organism evidence="3 4">
    <name type="scientific">Candidatus Venteria ishoeyi</name>
    <dbReference type="NCBI Taxonomy" id="1899563"/>
    <lineage>
        <taxon>Bacteria</taxon>
        <taxon>Pseudomonadati</taxon>
        <taxon>Pseudomonadota</taxon>
        <taxon>Gammaproteobacteria</taxon>
        <taxon>Thiotrichales</taxon>
        <taxon>Thiotrichaceae</taxon>
        <taxon>Venteria</taxon>
    </lineage>
</organism>
<accession>A0A1H6F4D4</accession>
<dbReference type="OrthoDB" id="8901110at2"/>
<proteinExistence type="predicted"/>
<dbReference type="InterPro" id="IPR007893">
    <property type="entry name" value="Spore_coat_U/FanG"/>
</dbReference>
<evidence type="ECO:0000313" key="3">
    <source>
        <dbReference type="EMBL" id="SEH05017.1"/>
    </source>
</evidence>
<dbReference type="AlphaFoldDB" id="A0A1H6F4D4"/>
<dbReference type="RefSeq" id="WP_103919008.1">
    <property type="nucleotide sequence ID" value="NZ_FMSV02000144.1"/>
</dbReference>
<dbReference type="Proteomes" id="UP000236724">
    <property type="component" value="Unassembled WGS sequence"/>
</dbReference>
<dbReference type="Pfam" id="PF05229">
    <property type="entry name" value="SCPU"/>
    <property type="match status" value="1"/>
</dbReference>
<feature type="signal peptide" evidence="1">
    <location>
        <begin position="1"/>
        <end position="25"/>
    </location>
</feature>
<evidence type="ECO:0000256" key="1">
    <source>
        <dbReference type="SAM" id="SignalP"/>
    </source>
</evidence>
<reference evidence="3 4" key="1">
    <citation type="submission" date="2016-10" db="EMBL/GenBank/DDBJ databases">
        <authorList>
            <person name="de Groot N.N."/>
        </authorList>
    </citation>
    <scope>NUCLEOTIDE SEQUENCE [LARGE SCALE GENOMIC DNA]</scope>
    <source>
        <strain evidence="3">MBHS1</strain>
    </source>
</reference>
<keyword evidence="1" id="KW-0732">Signal</keyword>
<gene>
    <name evidence="3" type="ORF">MBHS_00870</name>
</gene>
<protein>
    <recommendedName>
        <fullName evidence="2">Spore coat protein U/FanG domain-containing protein</fullName>
    </recommendedName>
</protein>
<name>A0A1H6F4D4_9GAMM</name>
<evidence type="ECO:0000313" key="4">
    <source>
        <dbReference type="Proteomes" id="UP000236724"/>
    </source>
</evidence>
<sequence length="170" mass="17591">MNMLYKSLAITISTAALLTTGLAWAETDTANLDISIIIQPACTLDSVDAVTANHPTGTSGAQAQSGQVRVTCNSGHAFKVAMSAGGYANTGQRRVESGGNYINYDLTRSGGATAWGSNGTDADSSMNTANDWNDNGTGSQQLFGYEVAYTLAGSEPAGTYTDAVLVTLEF</sequence>
<evidence type="ECO:0000259" key="2">
    <source>
        <dbReference type="Pfam" id="PF05229"/>
    </source>
</evidence>
<dbReference type="InterPro" id="IPR053167">
    <property type="entry name" value="Spore_coat_component"/>
</dbReference>
<keyword evidence="4" id="KW-1185">Reference proteome</keyword>
<feature type="domain" description="Spore coat protein U/FanG" evidence="2">
    <location>
        <begin position="29"/>
        <end position="167"/>
    </location>
</feature>
<dbReference type="EMBL" id="FMSV02000144">
    <property type="protein sequence ID" value="SEH05017.1"/>
    <property type="molecule type" value="Genomic_DNA"/>
</dbReference>
<dbReference type="PANTHER" id="PTHR37089:SF1">
    <property type="entry name" value="MEMBRANE PROTEIN"/>
    <property type="match status" value="1"/>
</dbReference>
<feature type="chain" id="PRO_5014983956" description="Spore coat protein U/FanG domain-containing protein" evidence="1">
    <location>
        <begin position="26"/>
        <end position="170"/>
    </location>
</feature>
<dbReference type="PANTHER" id="PTHR37089">
    <property type="entry name" value="PROTEIN U-RELATED"/>
    <property type="match status" value="1"/>
</dbReference>